<dbReference type="GeneID" id="90038960"/>
<accession>A0ABR1F0J8</accession>
<evidence type="ECO:0000313" key="6">
    <source>
        <dbReference type="Proteomes" id="UP001498771"/>
    </source>
</evidence>
<protein>
    <submittedName>
        <fullName evidence="5">GPI-GlcNAc transferase complex, PIG-H component-domain-containing protein</fullName>
    </submittedName>
</protein>
<keyword evidence="3" id="KW-0472">Membrane</keyword>
<feature type="transmembrane region" description="Helical" evidence="3">
    <location>
        <begin position="96"/>
        <end position="115"/>
    </location>
</feature>
<dbReference type="PANTHER" id="PTHR15231">
    <property type="entry name" value="PHOSPHATIDYLINOSITOL N-ACETYLGLUCOSAMINYLTRANSFERASE SUBUNIT H"/>
    <property type="match status" value="1"/>
</dbReference>
<feature type="transmembrane region" description="Helical" evidence="3">
    <location>
        <begin position="46"/>
        <end position="64"/>
    </location>
</feature>
<dbReference type="EMBL" id="JBBJBU010000012">
    <property type="protein sequence ID" value="KAK7203369.1"/>
    <property type="molecule type" value="Genomic_DNA"/>
</dbReference>
<keyword evidence="6" id="KW-1185">Reference proteome</keyword>
<keyword evidence="3" id="KW-0812">Transmembrane</keyword>
<dbReference type="RefSeq" id="XP_064766402.1">
    <property type="nucleotide sequence ID" value="XM_064913448.1"/>
</dbReference>
<organism evidence="5 6">
    <name type="scientific">Myxozyma melibiosi</name>
    <dbReference type="NCBI Taxonomy" id="54550"/>
    <lineage>
        <taxon>Eukaryota</taxon>
        <taxon>Fungi</taxon>
        <taxon>Dikarya</taxon>
        <taxon>Ascomycota</taxon>
        <taxon>Saccharomycotina</taxon>
        <taxon>Lipomycetes</taxon>
        <taxon>Lipomycetales</taxon>
        <taxon>Lipomycetaceae</taxon>
        <taxon>Myxozyma</taxon>
    </lineage>
</organism>
<evidence type="ECO:0000256" key="1">
    <source>
        <dbReference type="ARBA" id="ARBA00004687"/>
    </source>
</evidence>
<evidence type="ECO:0000256" key="2">
    <source>
        <dbReference type="ARBA" id="ARBA00009610"/>
    </source>
</evidence>
<name>A0ABR1F0J8_9ASCO</name>
<reference evidence="5 6" key="1">
    <citation type="submission" date="2024-03" db="EMBL/GenBank/DDBJ databases">
        <title>Genome-scale model development and genomic sequencing of the oleaginous clade Lipomyces.</title>
        <authorList>
            <consortium name="Lawrence Berkeley National Laboratory"/>
            <person name="Czajka J.J."/>
            <person name="Han Y."/>
            <person name="Kim J."/>
            <person name="Mondo S.J."/>
            <person name="Hofstad B.A."/>
            <person name="Robles A."/>
            <person name="Haridas S."/>
            <person name="Riley R."/>
            <person name="LaButti K."/>
            <person name="Pangilinan J."/>
            <person name="Andreopoulos W."/>
            <person name="Lipzen A."/>
            <person name="Yan J."/>
            <person name="Wang M."/>
            <person name="Ng V."/>
            <person name="Grigoriev I.V."/>
            <person name="Spatafora J.W."/>
            <person name="Magnuson J.K."/>
            <person name="Baker S.E."/>
            <person name="Pomraning K.R."/>
        </authorList>
    </citation>
    <scope>NUCLEOTIDE SEQUENCE [LARGE SCALE GENOMIC DNA]</scope>
    <source>
        <strain evidence="5 6">Phaff 52-87</strain>
    </source>
</reference>
<evidence type="ECO:0000313" key="5">
    <source>
        <dbReference type="EMBL" id="KAK7203369.1"/>
    </source>
</evidence>
<feature type="domain" description="Phosphatidylinositol N-acetylglucosaminyltransferase subunit H conserved" evidence="4">
    <location>
        <begin position="122"/>
        <end position="186"/>
    </location>
</feature>
<proteinExistence type="inferred from homology"/>
<dbReference type="PANTHER" id="PTHR15231:SF1">
    <property type="entry name" value="PHOSPHATIDYLINOSITOL N-ACETYLGLUCOSAMINYLTRANSFERASE SUBUNIT H"/>
    <property type="match status" value="1"/>
</dbReference>
<gene>
    <name evidence="5" type="ORF">BZA70DRAFT_283525</name>
</gene>
<evidence type="ECO:0000259" key="4">
    <source>
        <dbReference type="Pfam" id="PF10181"/>
    </source>
</evidence>
<keyword evidence="5" id="KW-0808">Transferase</keyword>
<keyword evidence="3" id="KW-1133">Transmembrane helix</keyword>
<comment type="caution">
    <text evidence="5">The sequence shown here is derived from an EMBL/GenBank/DDBJ whole genome shotgun (WGS) entry which is preliminary data.</text>
</comment>
<evidence type="ECO:0000256" key="3">
    <source>
        <dbReference type="SAM" id="Phobius"/>
    </source>
</evidence>
<dbReference type="Proteomes" id="UP001498771">
    <property type="component" value="Unassembled WGS sequence"/>
</dbReference>
<comment type="similarity">
    <text evidence="2">Belongs to the PIGH family.</text>
</comment>
<dbReference type="InterPro" id="IPR044215">
    <property type="entry name" value="PIG-H"/>
</dbReference>
<comment type="pathway">
    <text evidence="1">Glycolipid biosynthesis; glycosylphosphatidylinositol-anchor biosynthesis.</text>
</comment>
<dbReference type="Pfam" id="PF10181">
    <property type="entry name" value="PIG-H"/>
    <property type="match status" value="1"/>
</dbReference>
<dbReference type="GO" id="GO:0016740">
    <property type="term" value="F:transferase activity"/>
    <property type="evidence" value="ECO:0007669"/>
    <property type="project" value="UniProtKB-KW"/>
</dbReference>
<sequence length="227" mass="25429">MPPTASVVTTEGGLTVTRDAPAPTTVSYTITNQTRGRSAGALLVRAYRLACLVFFLGACAHSLSRFRSAVVGLPFGVTVQVYDRVQVTVASSTYSFPNYLLVILAICLFCSSYIYRGYAQDSILVMHDFGIELKSAGAMRFSSSSQFIPIELIQDIVINEGFRGFEVIYYLAVIVKGRGRLLVIFPNTLPKRNEVEYIWRDIRRCMYQTRVSMSVDKDVYAKYEVTY</sequence>
<dbReference type="InterPro" id="IPR019328">
    <property type="entry name" value="PIGH-H_dom"/>
</dbReference>